<dbReference type="EMBL" id="CP064942">
    <property type="protein sequence ID" value="QPH52726.1"/>
    <property type="molecule type" value="Genomic_DNA"/>
</dbReference>
<dbReference type="InterPro" id="IPR013154">
    <property type="entry name" value="ADH-like_N"/>
</dbReference>
<protein>
    <submittedName>
        <fullName evidence="4">Zinc-binding dehydrogenase</fullName>
    </submittedName>
</protein>
<dbReference type="SUPFAM" id="SSF51735">
    <property type="entry name" value="NAD(P)-binding Rossmann-fold domains"/>
    <property type="match status" value="1"/>
</dbReference>
<accession>A0A7S9LP62</accession>
<feature type="domain" description="Enoyl reductase (ER)" evidence="3">
    <location>
        <begin position="28"/>
        <end position="337"/>
    </location>
</feature>
<evidence type="ECO:0000313" key="4">
    <source>
        <dbReference type="EMBL" id="QPH52726.1"/>
    </source>
</evidence>
<reference evidence="4 5" key="1">
    <citation type="submission" date="2020-11" db="EMBL/GenBank/DDBJ databases">
        <title>Description of Pontivivens ytuae sp. nov. isolated from deep sea sediment of Mariana Trench.</title>
        <authorList>
            <person name="Wang Z."/>
            <person name="Sun Q.-L."/>
            <person name="Xu X.-D."/>
            <person name="Tang Y.-Z."/>
            <person name="Zhang J."/>
        </authorList>
    </citation>
    <scope>NUCLEOTIDE SEQUENCE [LARGE SCALE GENOMIC DNA]</scope>
    <source>
        <strain evidence="4 5">MT2928</strain>
    </source>
</reference>
<dbReference type="GO" id="GO:0016651">
    <property type="term" value="F:oxidoreductase activity, acting on NAD(P)H"/>
    <property type="evidence" value="ECO:0007669"/>
    <property type="project" value="TreeGrafter"/>
</dbReference>
<name>A0A7S9LP62_9RHOB</name>
<dbReference type="InterPro" id="IPR011032">
    <property type="entry name" value="GroES-like_sf"/>
</dbReference>
<evidence type="ECO:0000256" key="1">
    <source>
        <dbReference type="ARBA" id="ARBA00022857"/>
    </source>
</evidence>
<dbReference type="InterPro" id="IPR036291">
    <property type="entry name" value="NAD(P)-bd_dom_sf"/>
</dbReference>
<keyword evidence="2" id="KW-0560">Oxidoreductase</keyword>
<dbReference type="KEGG" id="poz:I0K15_13000"/>
<dbReference type="Proteomes" id="UP000594800">
    <property type="component" value="Chromosome"/>
</dbReference>
<dbReference type="Pfam" id="PF00107">
    <property type="entry name" value="ADH_zinc_N"/>
    <property type="match status" value="1"/>
</dbReference>
<dbReference type="SUPFAM" id="SSF50129">
    <property type="entry name" value="GroES-like"/>
    <property type="match status" value="1"/>
</dbReference>
<gene>
    <name evidence="4" type="ORF">I0K15_13000</name>
</gene>
<dbReference type="Gene3D" id="3.40.50.720">
    <property type="entry name" value="NAD(P)-binding Rossmann-like Domain"/>
    <property type="match status" value="1"/>
</dbReference>
<dbReference type="InterPro" id="IPR013149">
    <property type="entry name" value="ADH-like_C"/>
</dbReference>
<dbReference type="Pfam" id="PF08240">
    <property type="entry name" value="ADH_N"/>
    <property type="match status" value="1"/>
</dbReference>
<evidence type="ECO:0000313" key="5">
    <source>
        <dbReference type="Proteomes" id="UP000594800"/>
    </source>
</evidence>
<keyword evidence="1" id="KW-0521">NADP</keyword>
<keyword evidence="5" id="KW-1185">Reference proteome</keyword>
<proteinExistence type="predicted"/>
<dbReference type="Gene3D" id="3.90.180.10">
    <property type="entry name" value="Medium-chain alcohol dehydrogenases, catalytic domain"/>
    <property type="match status" value="1"/>
</dbReference>
<dbReference type="RefSeq" id="WP_196101937.1">
    <property type="nucleotide sequence ID" value="NZ_CP064942.1"/>
</dbReference>
<dbReference type="GO" id="GO:0070402">
    <property type="term" value="F:NADPH binding"/>
    <property type="evidence" value="ECO:0007669"/>
    <property type="project" value="TreeGrafter"/>
</dbReference>
<dbReference type="PANTHER" id="PTHR48106:SF18">
    <property type="entry name" value="QUINONE OXIDOREDUCTASE PIG3"/>
    <property type="match status" value="1"/>
</dbReference>
<sequence length="339" mass="36586">MSTPETMKALVQLHDGYSGRQEGPVIDDLAPLLEYREVPVPQPGPGQALIKVDLAAVNPSDLHFIKGEYGQPRVKGAPAGFEGVGTVVAGDTPFVGQRVSFYATHSGTWADYALTEARGLIPCRPDLRAEDAAGLIVNPLTASAMFDIVRDSGADSFILTAAGSQLGKLLIALGRDYGIAPIAVVRRAQQGEMLRDLGAEEVLVTSDPEMLAKAAPIMKARKPRILLDAVGDQHTADLFFAMPNRARWVNYGKLSTEPPRLTQLGQLIFQHKKIEGFWLTEWMKTASPEKLGAVITEVQERFVSGKCRTDVTAVVSLADAMSELPAATKKLDGKVFLKP</sequence>
<dbReference type="InterPro" id="IPR020843">
    <property type="entry name" value="ER"/>
</dbReference>
<dbReference type="PANTHER" id="PTHR48106">
    <property type="entry name" value="QUINONE OXIDOREDUCTASE PIG3-RELATED"/>
    <property type="match status" value="1"/>
</dbReference>
<evidence type="ECO:0000256" key="2">
    <source>
        <dbReference type="ARBA" id="ARBA00023002"/>
    </source>
</evidence>
<dbReference type="SMART" id="SM00829">
    <property type="entry name" value="PKS_ER"/>
    <property type="match status" value="1"/>
</dbReference>
<dbReference type="AlphaFoldDB" id="A0A7S9LP62"/>
<evidence type="ECO:0000259" key="3">
    <source>
        <dbReference type="SMART" id="SM00829"/>
    </source>
</evidence>
<organism evidence="4 5">
    <name type="scientific">Pontivivens ytuae</name>
    <dbReference type="NCBI Taxonomy" id="2789856"/>
    <lineage>
        <taxon>Bacteria</taxon>
        <taxon>Pseudomonadati</taxon>
        <taxon>Pseudomonadota</taxon>
        <taxon>Alphaproteobacteria</taxon>
        <taxon>Rhodobacterales</taxon>
        <taxon>Paracoccaceae</taxon>
        <taxon>Pontivivens</taxon>
    </lineage>
</organism>